<dbReference type="SUPFAM" id="SSF55120">
    <property type="entry name" value="Pseudouridine synthase"/>
    <property type="match status" value="1"/>
</dbReference>
<dbReference type="Gene3D" id="3.30.70.660">
    <property type="entry name" value="Pseudouridine synthase I, catalytic domain, C-terminal subdomain"/>
    <property type="match status" value="1"/>
</dbReference>
<dbReference type="PATRIC" id="fig|1115809.3.peg.1088"/>
<keyword evidence="3 4" id="KW-0413">Isomerase</keyword>
<dbReference type="Proteomes" id="UP000016648">
    <property type="component" value="Unassembled WGS sequence"/>
</dbReference>
<proteinExistence type="inferred from homology"/>
<comment type="caution">
    <text evidence="4">Lacks conserved residue(s) required for the propagation of feature annotation.</text>
</comment>
<dbReference type="InterPro" id="IPR020094">
    <property type="entry name" value="TruA/RsuA/RluB/E/F_N"/>
</dbReference>
<evidence type="ECO:0000313" key="9">
    <source>
        <dbReference type="EMBL" id="ERK39526.1"/>
    </source>
</evidence>
<protein>
    <recommendedName>
        <fullName evidence="4">tRNA pseudouridine synthase A</fullName>
        <ecNumber evidence="4">5.4.99.12</ecNumber>
    </recommendedName>
    <alternativeName>
        <fullName evidence="4">tRNA pseudouridine(38-40) synthase</fullName>
    </alternativeName>
    <alternativeName>
        <fullName evidence="4">tRNA pseudouridylate synthase I</fullName>
    </alternativeName>
    <alternativeName>
        <fullName evidence="4">tRNA-uridine isomerase I</fullName>
    </alternativeName>
</protein>
<dbReference type="GO" id="GO:0160147">
    <property type="term" value="F:tRNA pseudouridine(38-40) synthase activity"/>
    <property type="evidence" value="ECO:0007669"/>
    <property type="project" value="UniProtKB-EC"/>
</dbReference>
<evidence type="ECO:0000313" key="10">
    <source>
        <dbReference type="Proteomes" id="UP000016648"/>
    </source>
</evidence>
<comment type="function">
    <text evidence="4">Formation of pseudouridine at positions 38, 39 and 40 in the anticodon stem and loop of transfer RNAs.</text>
</comment>
<evidence type="ECO:0000256" key="3">
    <source>
        <dbReference type="ARBA" id="ARBA00023235"/>
    </source>
</evidence>
<comment type="subunit">
    <text evidence="4">Homodimer.</text>
</comment>
<dbReference type="EC" id="5.4.99.12" evidence="4"/>
<dbReference type="HAMAP" id="MF_00171">
    <property type="entry name" value="TruA"/>
    <property type="match status" value="1"/>
</dbReference>
<dbReference type="InterPro" id="IPR020103">
    <property type="entry name" value="PsdUridine_synth_cat_dom_sf"/>
</dbReference>
<dbReference type="FunFam" id="3.30.70.580:FF:000001">
    <property type="entry name" value="tRNA pseudouridine synthase A"/>
    <property type="match status" value="1"/>
</dbReference>
<feature type="domain" description="Pseudouridine synthase I TruA alpha/beta" evidence="8">
    <location>
        <begin position="26"/>
        <end position="122"/>
    </location>
</feature>
<dbReference type="PANTHER" id="PTHR11142">
    <property type="entry name" value="PSEUDOURIDYLATE SYNTHASE"/>
    <property type="match status" value="1"/>
</dbReference>
<comment type="caution">
    <text evidence="9">The sequence shown here is derived from an EMBL/GenBank/DDBJ whole genome shotgun (WGS) entry which is preliminary data.</text>
</comment>
<feature type="active site" description="Nucleophile" evidence="4 5">
    <location>
        <position position="71"/>
    </location>
</feature>
<dbReference type="InterPro" id="IPR020095">
    <property type="entry name" value="PsdUridine_synth_TruA_C"/>
</dbReference>
<dbReference type="GO" id="GO:0031119">
    <property type="term" value="P:tRNA pseudouridine synthesis"/>
    <property type="evidence" value="ECO:0007669"/>
    <property type="project" value="UniProtKB-UniRule"/>
</dbReference>
<comment type="catalytic activity">
    <reaction evidence="4 7">
        <text>uridine(38/39/40) in tRNA = pseudouridine(38/39/40) in tRNA</text>
        <dbReference type="Rhea" id="RHEA:22376"/>
        <dbReference type="Rhea" id="RHEA-COMP:10085"/>
        <dbReference type="Rhea" id="RHEA-COMP:10087"/>
        <dbReference type="ChEBI" id="CHEBI:65314"/>
        <dbReference type="ChEBI" id="CHEBI:65315"/>
        <dbReference type="EC" id="5.4.99.12"/>
    </reaction>
</comment>
<feature type="domain" description="Pseudouridine synthase I TruA alpha/beta" evidence="8">
    <location>
        <begin position="160"/>
        <end position="262"/>
    </location>
</feature>
<evidence type="ECO:0000256" key="5">
    <source>
        <dbReference type="PIRSR" id="PIRSR001430-1"/>
    </source>
</evidence>
<gene>
    <name evidence="4 9" type="primary">truA</name>
    <name evidence="9" type="ORF">HMPREF9135_1994</name>
</gene>
<dbReference type="CDD" id="cd02570">
    <property type="entry name" value="PseudoU_synth_EcTruA"/>
    <property type="match status" value="1"/>
</dbReference>
<evidence type="ECO:0000256" key="7">
    <source>
        <dbReference type="RuleBase" id="RU003792"/>
    </source>
</evidence>
<evidence type="ECO:0000259" key="8">
    <source>
        <dbReference type="Pfam" id="PF01416"/>
    </source>
</evidence>
<dbReference type="AlphaFoldDB" id="U2P5W6"/>
<dbReference type="PIRSF" id="PIRSF001430">
    <property type="entry name" value="tRNA_psdUrid_synth"/>
    <property type="match status" value="1"/>
</dbReference>
<evidence type="ECO:0000256" key="6">
    <source>
        <dbReference type="PIRSR" id="PIRSR001430-2"/>
    </source>
</evidence>
<feature type="binding site" evidence="4 6">
    <location>
        <position position="129"/>
    </location>
    <ligand>
        <name>substrate</name>
    </ligand>
</feature>
<name>U2P5W6_9BACT</name>
<dbReference type="NCBIfam" id="TIGR00071">
    <property type="entry name" value="hisT_truA"/>
    <property type="match status" value="1"/>
</dbReference>
<dbReference type="GO" id="GO:0003723">
    <property type="term" value="F:RNA binding"/>
    <property type="evidence" value="ECO:0007669"/>
    <property type="project" value="InterPro"/>
</dbReference>
<dbReference type="InterPro" id="IPR001406">
    <property type="entry name" value="PsdUridine_synth_TruA"/>
</dbReference>
<dbReference type="Pfam" id="PF01416">
    <property type="entry name" value="PseudoU_synth_1"/>
    <property type="match status" value="2"/>
</dbReference>
<evidence type="ECO:0000256" key="1">
    <source>
        <dbReference type="ARBA" id="ARBA00009375"/>
    </source>
</evidence>
<sequence length="262" mass="30206">MSSKKHLTRNSLSERNIMNMWRYAIAFGFDGTAYHGWQIQPNGMSVQQKLQEALGLVLRKDILVVGAGRTDAGVHARKMTAHFDLDEEIACEQLAYRLNRVLPKDIAVYDVKRVSEDFHARFSAVKRTYHYYIHLRKDPFRRHYSYELHACPDFKLMNTAAAYLLETRDFAAFCKSKSDAKTTICRVMAARWIQETEHCWYFEIAADRFLRNMVRAVVGTLLDVGRHRITLEEFRKIVASGSRSAAGESVPGNALFLEDVEY</sequence>
<dbReference type="EMBL" id="AWEY01000018">
    <property type="protein sequence ID" value="ERK39526.1"/>
    <property type="molecule type" value="Genomic_DNA"/>
</dbReference>
<dbReference type="Gene3D" id="3.30.70.580">
    <property type="entry name" value="Pseudouridine synthase I, catalytic domain, N-terminal subdomain"/>
    <property type="match status" value="1"/>
</dbReference>
<organism evidence="9 10">
    <name type="scientific">Segatella baroniae F0067</name>
    <dbReference type="NCBI Taxonomy" id="1115809"/>
    <lineage>
        <taxon>Bacteria</taxon>
        <taxon>Pseudomonadati</taxon>
        <taxon>Bacteroidota</taxon>
        <taxon>Bacteroidia</taxon>
        <taxon>Bacteroidales</taxon>
        <taxon>Prevotellaceae</taxon>
        <taxon>Segatella</taxon>
    </lineage>
</organism>
<evidence type="ECO:0000256" key="4">
    <source>
        <dbReference type="HAMAP-Rule" id="MF_00171"/>
    </source>
</evidence>
<keyword evidence="2 4" id="KW-0819">tRNA processing</keyword>
<accession>U2P5W6</accession>
<dbReference type="PANTHER" id="PTHR11142:SF0">
    <property type="entry name" value="TRNA PSEUDOURIDINE SYNTHASE-LIKE 1"/>
    <property type="match status" value="1"/>
</dbReference>
<comment type="similarity">
    <text evidence="1 4 7">Belongs to the tRNA pseudouridine synthase TruA family.</text>
</comment>
<reference evidence="9 10" key="1">
    <citation type="submission" date="2013-08" db="EMBL/GenBank/DDBJ databases">
        <authorList>
            <person name="Durkin A.S."/>
            <person name="Haft D.R."/>
            <person name="McCorrison J."/>
            <person name="Torralba M."/>
            <person name="Gillis M."/>
            <person name="Haft D.H."/>
            <person name="Methe B."/>
            <person name="Sutton G."/>
            <person name="Nelson K.E."/>
        </authorList>
    </citation>
    <scope>NUCLEOTIDE SEQUENCE [LARGE SCALE GENOMIC DNA]</scope>
    <source>
        <strain evidence="9 10">F0067</strain>
    </source>
</reference>
<keyword evidence="10" id="KW-1185">Reference proteome</keyword>
<dbReference type="InterPro" id="IPR020097">
    <property type="entry name" value="PsdUridine_synth_TruA_a/b_dom"/>
</dbReference>
<evidence type="ECO:0000256" key="2">
    <source>
        <dbReference type="ARBA" id="ARBA00022694"/>
    </source>
</evidence>